<name>A0ABT1L7Q3_9GAMM</name>
<dbReference type="SUPFAM" id="SSF54975">
    <property type="entry name" value="Acylphosphatase/BLUF domain-like"/>
    <property type="match status" value="1"/>
</dbReference>
<dbReference type="EC" id="3.6.1.7" evidence="2 5"/>
<dbReference type="PROSITE" id="PS00151">
    <property type="entry name" value="ACYLPHOSPHATASE_2"/>
    <property type="match status" value="1"/>
</dbReference>
<dbReference type="Pfam" id="PF00708">
    <property type="entry name" value="Acylphosphatase"/>
    <property type="match status" value="1"/>
</dbReference>
<dbReference type="InterPro" id="IPR036046">
    <property type="entry name" value="Acylphosphatase-like_dom_sf"/>
</dbReference>
<proteinExistence type="inferred from homology"/>
<dbReference type="PANTHER" id="PTHR47268">
    <property type="entry name" value="ACYLPHOSPHATASE"/>
    <property type="match status" value="1"/>
</dbReference>
<evidence type="ECO:0000256" key="1">
    <source>
        <dbReference type="ARBA" id="ARBA00005614"/>
    </source>
</evidence>
<evidence type="ECO:0000256" key="3">
    <source>
        <dbReference type="ARBA" id="ARBA00015991"/>
    </source>
</evidence>
<dbReference type="Proteomes" id="UP001320768">
    <property type="component" value="Unassembled WGS sequence"/>
</dbReference>
<comment type="catalytic activity">
    <reaction evidence="4 5">
        <text>an acyl phosphate + H2O = a carboxylate + phosphate + H(+)</text>
        <dbReference type="Rhea" id="RHEA:14965"/>
        <dbReference type="ChEBI" id="CHEBI:15377"/>
        <dbReference type="ChEBI" id="CHEBI:15378"/>
        <dbReference type="ChEBI" id="CHEBI:29067"/>
        <dbReference type="ChEBI" id="CHEBI:43474"/>
        <dbReference type="ChEBI" id="CHEBI:59918"/>
        <dbReference type="EC" id="3.6.1.7"/>
    </reaction>
</comment>
<evidence type="ECO:0000313" key="9">
    <source>
        <dbReference type="Proteomes" id="UP001320768"/>
    </source>
</evidence>
<organism evidence="8 9">
    <name type="scientific">Candidatus Synchoanobacter obligatus</name>
    <dbReference type="NCBI Taxonomy" id="2919597"/>
    <lineage>
        <taxon>Bacteria</taxon>
        <taxon>Pseudomonadati</taxon>
        <taxon>Pseudomonadota</taxon>
        <taxon>Gammaproteobacteria</taxon>
        <taxon>Candidatus Comchoanobacterales</taxon>
        <taxon>Candidatus Comchoanobacteraceae</taxon>
        <taxon>Candidatus Synchoanobacter</taxon>
    </lineage>
</organism>
<protein>
    <recommendedName>
        <fullName evidence="3 5">acylphosphatase</fullName>
        <ecNumber evidence="2 5">3.6.1.7</ecNumber>
    </recommendedName>
</protein>
<feature type="domain" description="Acylphosphatase-like" evidence="7">
    <location>
        <begin position="3"/>
        <end position="88"/>
    </location>
</feature>
<evidence type="ECO:0000256" key="4">
    <source>
        <dbReference type="ARBA" id="ARBA00047645"/>
    </source>
</evidence>
<dbReference type="Gene3D" id="3.30.70.100">
    <property type="match status" value="1"/>
</dbReference>
<sequence length="88" mass="9920">MERYLIEAHGEVQGVGFRAFCQNMAKNLNIMGYAKNMPEGYVESAVVGRIEDIESYCEELKNSSPGHLERIVVSDLDTDTEFKGFDIL</sequence>
<dbReference type="InterPro" id="IPR017968">
    <property type="entry name" value="Acylphosphatase_CS"/>
</dbReference>
<feature type="active site" evidence="5">
    <location>
        <position position="18"/>
    </location>
</feature>
<keyword evidence="5" id="KW-0378">Hydrolase</keyword>
<comment type="caution">
    <text evidence="8">The sequence shown here is derived from an EMBL/GenBank/DDBJ whole genome shotgun (WGS) entry which is preliminary data.</text>
</comment>
<evidence type="ECO:0000259" key="7">
    <source>
        <dbReference type="PROSITE" id="PS51160"/>
    </source>
</evidence>
<evidence type="ECO:0000256" key="5">
    <source>
        <dbReference type="PROSITE-ProRule" id="PRU00520"/>
    </source>
</evidence>
<dbReference type="PROSITE" id="PS51160">
    <property type="entry name" value="ACYLPHOSPHATASE_3"/>
    <property type="match status" value="1"/>
</dbReference>
<dbReference type="PANTHER" id="PTHR47268:SF4">
    <property type="entry name" value="ACYLPHOSPHATASE"/>
    <property type="match status" value="1"/>
</dbReference>
<feature type="active site" evidence="5">
    <location>
        <position position="36"/>
    </location>
</feature>
<evidence type="ECO:0000313" key="8">
    <source>
        <dbReference type="EMBL" id="MCP8352590.1"/>
    </source>
</evidence>
<dbReference type="RefSeq" id="WP_258569696.1">
    <property type="nucleotide sequence ID" value="NZ_JAKUDN010000002.1"/>
</dbReference>
<reference evidence="8 9" key="1">
    <citation type="journal article" date="2022" name="Nat. Microbiol.">
        <title>The microbiome of a bacterivorous marine choanoflagellate contains a resource-demanding obligate bacterial associate.</title>
        <authorList>
            <person name="Needham D.M."/>
            <person name="Poirier C."/>
            <person name="Bachy C."/>
            <person name="George E.E."/>
            <person name="Wilken S."/>
            <person name="Yung C.C.M."/>
            <person name="Limardo A.J."/>
            <person name="Morando M."/>
            <person name="Sudek L."/>
            <person name="Malmstrom R.R."/>
            <person name="Keeling P.J."/>
            <person name="Santoro A.E."/>
            <person name="Worden A.Z."/>
        </authorList>
    </citation>
    <scope>NUCLEOTIDE SEQUENCE [LARGE SCALE GENOMIC DNA]</scope>
    <source>
        <strain evidence="8 9">Comchoano-2</strain>
    </source>
</reference>
<accession>A0ABT1L7Q3</accession>
<evidence type="ECO:0000256" key="6">
    <source>
        <dbReference type="RuleBase" id="RU004168"/>
    </source>
</evidence>
<comment type="similarity">
    <text evidence="1 6">Belongs to the acylphosphatase family.</text>
</comment>
<dbReference type="EMBL" id="JAKUDN010000002">
    <property type="protein sequence ID" value="MCP8352590.1"/>
    <property type="molecule type" value="Genomic_DNA"/>
</dbReference>
<gene>
    <name evidence="8" type="ORF">MKS91_04735</name>
</gene>
<dbReference type="InterPro" id="IPR001792">
    <property type="entry name" value="Acylphosphatase-like_dom"/>
</dbReference>
<dbReference type="InterPro" id="IPR020456">
    <property type="entry name" value="Acylphosphatase"/>
</dbReference>
<keyword evidence="9" id="KW-1185">Reference proteome</keyword>
<evidence type="ECO:0000256" key="2">
    <source>
        <dbReference type="ARBA" id="ARBA00012150"/>
    </source>
</evidence>